<protein>
    <submittedName>
        <fullName evidence="1">Molybdopterin converting factor small subunit</fullName>
    </submittedName>
</protein>
<dbReference type="InterPro" id="IPR012675">
    <property type="entry name" value="Beta-grasp_dom_sf"/>
</dbReference>
<dbReference type="RefSeq" id="WP_142260970.1">
    <property type="nucleotide sequence ID" value="NZ_BMPV01000002.1"/>
</dbReference>
<dbReference type="AlphaFoldDB" id="A0A543J322"/>
<gene>
    <name evidence="1" type="ORF">FHX40_3954</name>
</gene>
<keyword evidence="2" id="KW-1185">Reference proteome</keyword>
<dbReference type="Pfam" id="PF02597">
    <property type="entry name" value="ThiS"/>
    <property type="match status" value="1"/>
</dbReference>
<evidence type="ECO:0000313" key="1">
    <source>
        <dbReference type="EMBL" id="TQM77198.1"/>
    </source>
</evidence>
<name>A0A543J322_9ACTN</name>
<sequence>MAVGTVRYWAAARAAAGVAEEPFEAATLGELVKKITRNDELERVLRRSSFLIDGNPAGTRDPDTIVLPDGATVEVLPPFAGG</sequence>
<proteinExistence type="predicted"/>
<dbReference type="OrthoDB" id="4331766at2"/>
<dbReference type="SUPFAM" id="SSF54285">
    <property type="entry name" value="MoaD/ThiS"/>
    <property type="match status" value="1"/>
</dbReference>
<evidence type="ECO:0000313" key="2">
    <source>
        <dbReference type="Proteomes" id="UP000319213"/>
    </source>
</evidence>
<reference evidence="1 2" key="1">
    <citation type="submission" date="2019-06" db="EMBL/GenBank/DDBJ databases">
        <title>Sequencing the genomes of 1000 actinobacteria strains.</title>
        <authorList>
            <person name="Klenk H.-P."/>
        </authorList>
    </citation>
    <scope>NUCLEOTIDE SEQUENCE [LARGE SCALE GENOMIC DNA]</scope>
    <source>
        <strain evidence="1 2">DSM 43186</strain>
    </source>
</reference>
<dbReference type="InterPro" id="IPR003749">
    <property type="entry name" value="ThiS/MoaD-like"/>
</dbReference>
<comment type="caution">
    <text evidence="1">The sequence shown here is derived from an EMBL/GenBank/DDBJ whole genome shotgun (WGS) entry which is preliminary data.</text>
</comment>
<accession>A0A543J322</accession>
<dbReference type="InterPro" id="IPR016155">
    <property type="entry name" value="Mopterin_synth/thiamin_S_b"/>
</dbReference>
<dbReference type="EMBL" id="VFPQ01000001">
    <property type="protein sequence ID" value="TQM77198.1"/>
    <property type="molecule type" value="Genomic_DNA"/>
</dbReference>
<organism evidence="1 2">
    <name type="scientific">Thermopolyspora flexuosa</name>
    <dbReference type="NCBI Taxonomy" id="103836"/>
    <lineage>
        <taxon>Bacteria</taxon>
        <taxon>Bacillati</taxon>
        <taxon>Actinomycetota</taxon>
        <taxon>Actinomycetes</taxon>
        <taxon>Streptosporangiales</taxon>
        <taxon>Streptosporangiaceae</taxon>
        <taxon>Thermopolyspora</taxon>
    </lineage>
</organism>
<dbReference type="Proteomes" id="UP000319213">
    <property type="component" value="Unassembled WGS sequence"/>
</dbReference>
<dbReference type="Gene3D" id="3.10.20.30">
    <property type="match status" value="1"/>
</dbReference>